<dbReference type="Gene3D" id="3.40.50.10320">
    <property type="entry name" value="LmbE-like"/>
    <property type="match status" value="1"/>
</dbReference>
<dbReference type="EMBL" id="CAFBMT010000001">
    <property type="protein sequence ID" value="CAB4910100.1"/>
    <property type="molecule type" value="Genomic_DNA"/>
</dbReference>
<accession>A0A6J6Q923</accession>
<evidence type="ECO:0000313" key="4">
    <source>
        <dbReference type="EMBL" id="CAB4849673.1"/>
    </source>
</evidence>
<dbReference type="PANTHER" id="PTHR12993:SF26">
    <property type="entry name" value="1D-MYO-INOSITOL 2-ACETAMIDO-2-DEOXY-ALPHA-D-GLUCOPYRANOSIDE DEACETYLASE"/>
    <property type="match status" value="1"/>
</dbReference>
<dbReference type="Pfam" id="PF02585">
    <property type="entry name" value="PIG-L"/>
    <property type="match status" value="1"/>
</dbReference>
<gene>
    <name evidence="3" type="ORF">UFOPK2656_00344</name>
    <name evidence="4" type="ORF">UFOPK3267_00969</name>
    <name evidence="5" type="ORF">UFOPK3651_00112</name>
    <name evidence="6" type="ORF">UFOPK3931_02344</name>
    <name evidence="2" type="ORF">UFOPK4189_00341</name>
</gene>
<dbReference type="EMBL" id="CAESGF010000002">
    <property type="protein sequence ID" value="CAB4362563.1"/>
    <property type="molecule type" value="Genomic_DNA"/>
</dbReference>
<feature type="compositionally biased region" description="Acidic residues" evidence="1">
    <location>
        <begin position="181"/>
        <end position="192"/>
    </location>
</feature>
<name>A0A6J6Q923_9ZZZZ</name>
<reference evidence="3" key="1">
    <citation type="submission" date="2020-05" db="EMBL/GenBank/DDBJ databases">
        <authorList>
            <person name="Chiriac C."/>
            <person name="Salcher M."/>
            <person name="Ghai R."/>
            <person name="Kavagutti S V."/>
        </authorList>
    </citation>
    <scope>NUCLEOTIDE SEQUENCE</scope>
</reference>
<dbReference type="InterPro" id="IPR003737">
    <property type="entry name" value="GlcNAc_PI_deacetylase-related"/>
</dbReference>
<feature type="region of interest" description="Disordered" evidence="1">
    <location>
        <begin position="174"/>
        <end position="201"/>
    </location>
</feature>
<dbReference type="EMBL" id="CAFBOL010000079">
    <property type="protein sequence ID" value="CAB5003763.1"/>
    <property type="molecule type" value="Genomic_DNA"/>
</dbReference>
<evidence type="ECO:0000313" key="3">
    <source>
        <dbReference type="EMBL" id="CAB4705953.1"/>
    </source>
</evidence>
<protein>
    <submittedName>
        <fullName evidence="3">Unannotated protein</fullName>
    </submittedName>
</protein>
<dbReference type="PANTHER" id="PTHR12993">
    <property type="entry name" value="N-ACETYLGLUCOSAMINYL-PHOSPHATIDYLINOSITOL DE-N-ACETYLASE-RELATED"/>
    <property type="match status" value="1"/>
</dbReference>
<dbReference type="InterPro" id="IPR024078">
    <property type="entry name" value="LmbE-like_dom_sf"/>
</dbReference>
<evidence type="ECO:0000313" key="6">
    <source>
        <dbReference type="EMBL" id="CAB5003763.1"/>
    </source>
</evidence>
<sequence length="267" mass="29601">MGTLLCFHAHPDDESISTGGTIARAVAEGHRVVLVIATNGDHGEIPADLARGETLVDRRRAEAARSADVLGVHRLVWLDYADSGMTGWEQNDHPRSFVQAPLEEAATALAAILREESVDVLTVYDWHGNYGHPDHIKVHTVGHRAAEIAGTPAVFEATMNRDEMKRFFDEARSQGINPQPEGEEWNPDDPADDGNPMGTPEREITHRVDVSEYVMTKKASITCHRSQVTDAGFFMSLPDEAFKFAFGTEWFIRKGATHALRDGWLFE</sequence>
<evidence type="ECO:0000313" key="2">
    <source>
        <dbReference type="EMBL" id="CAB4362563.1"/>
    </source>
</evidence>
<dbReference type="SUPFAM" id="SSF102588">
    <property type="entry name" value="LmbE-like"/>
    <property type="match status" value="1"/>
</dbReference>
<dbReference type="EMBL" id="CAFBIY010000041">
    <property type="protein sequence ID" value="CAB4849673.1"/>
    <property type="molecule type" value="Genomic_DNA"/>
</dbReference>
<proteinExistence type="predicted"/>
<organism evidence="3">
    <name type="scientific">freshwater metagenome</name>
    <dbReference type="NCBI Taxonomy" id="449393"/>
    <lineage>
        <taxon>unclassified sequences</taxon>
        <taxon>metagenomes</taxon>
        <taxon>ecological metagenomes</taxon>
    </lineage>
</organism>
<evidence type="ECO:0000313" key="5">
    <source>
        <dbReference type="EMBL" id="CAB4910100.1"/>
    </source>
</evidence>
<dbReference type="EMBL" id="CAEZYF010000002">
    <property type="protein sequence ID" value="CAB4705953.1"/>
    <property type="molecule type" value="Genomic_DNA"/>
</dbReference>
<evidence type="ECO:0000256" key="1">
    <source>
        <dbReference type="SAM" id="MobiDB-lite"/>
    </source>
</evidence>
<dbReference type="GO" id="GO:0016811">
    <property type="term" value="F:hydrolase activity, acting on carbon-nitrogen (but not peptide) bonds, in linear amides"/>
    <property type="evidence" value="ECO:0007669"/>
    <property type="project" value="TreeGrafter"/>
</dbReference>
<dbReference type="AlphaFoldDB" id="A0A6J6Q923"/>